<keyword evidence="1" id="KW-0732">Signal</keyword>
<name>A0A7V8NQ84_9BACT</name>
<dbReference type="AlphaFoldDB" id="A0A7V8NQ84"/>
<reference evidence="3" key="1">
    <citation type="submission" date="2020-06" db="EMBL/GenBank/DDBJ databases">
        <title>Legume-microbial interactions unlock mineral nutrients during tropical forest succession.</title>
        <authorList>
            <person name="Epihov D.Z."/>
        </authorList>
    </citation>
    <scope>NUCLEOTIDE SEQUENCE [LARGE SCALE GENOMIC DNA]</scope>
    <source>
        <strain evidence="3">Pan2503</strain>
    </source>
</reference>
<dbReference type="InterPro" id="IPR023155">
    <property type="entry name" value="Cyt_c-552/4"/>
</dbReference>
<evidence type="ECO:0000256" key="1">
    <source>
        <dbReference type="ARBA" id="ARBA00022729"/>
    </source>
</evidence>
<dbReference type="PANTHER" id="PTHR35038:SF8">
    <property type="entry name" value="C-TYPE POLYHEME CYTOCHROME OMCC"/>
    <property type="match status" value="1"/>
</dbReference>
<dbReference type="InterPro" id="IPR036280">
    <property type="entry name" value="Multihaem_cyt_sf"/>
</dbReference>
<dbReference type="Proteomes" id="UP000567293">
    <property type="component" value="Unassembled WGS sequence"/>
</dbReference>
<dbReference type="Pfam" id="PF13435">
    <property type="entry name" value="Cytochrome_C554"/>
    <property type="match status" value="1"/>
</dbReference>
<evidence type="ECO:0000259" key="2">
    <source>
        <dbReference type="Pfam" id="PF13435"/>
    </source>
</evidence>
<dbReference type="PANTHER" id="PTHR35038">
    <property type="entry name" value="DISSIMILATORY SULFITE REDUCTASE SIRA"/>
    <property type="match status" value="1"/>
</dbReference>
<gene>
    <name evidence="3" type="ORF">HRJ53_09990</name>
</gene>
<sequence length="256" mass="28083">MARALHNPADSDVLRSHARMTLQKGQYLYEIVRQGQQILYRVTDGQQTISEPVSYSFGNARVAETYVLRHNGKLYEGRVSYYTAIDGLDWTIGDALSPPPSLEEAMGRDISGDEARNCFSCHGTAAVANTKLDLNGLIPGVTCEACHGPGQQHAVVMLSDVRAEPFIFNPKTLDPDRLSQEFCGACHRGVDTVAMMPDLGGISNVRFQPYRLYNSRGHDPKDARLACTACHDPHSDLQKDAAAYDGKCTVCHPSLN</sequence>
<feature type="domain" description="Cytochrome c-552/4" evidence="2">
    <location>
        <begin position="112"/>
        <end position="148"/>
    </location>
</feature>
<evidence type="ECO:0000313" key="3">
    <source>
        <dbReference type="EMBL" id="MBA0085317.1"/>
    </source>
</evidence>
<keyword evidence="4" id="KW-1185">Reference proteome</keyword>
<organism evidence="3 4">
    <name type="scientific">Candidatus Acidiferrum panamense</name>
    <dbReference type="NCBI Taxonomy" id="2741543"/>
    <lineage>
        <taxon>Bacteria</taxon>
        <taxon>Pseudomonadati</taxon>
        <taxon>Acidobacteriota</taxon>
        <taxon>Terriglobia</taxon>
        <taxon>Candidatus Acidiferrales</taxon>
        <taxon>Candidatus Acidiferrum</taxon>
    </lineage>
</organism>
<dbReference type="InterPro" id="IPR051829">
    <property type="entry name" value="Multiheme_Cytochr_ET"/>
</dbReference>
<protein>
    <recommendedName>
        <fullName evidence="2">Cytochrome c-552/4 domain-containing protein</fullName>
    </recommendedName>
</protein>
<proteinExistence type="predicted"/>
<dbReference type="EMBL" id="JACDQQ010000960">
    <property type="protein sequence ID" value="MBA0085317.1"/>
    <property type="molecule type" value="Genomic_DNA"/>
</dbReference>
<dbReference type="Gene3D" id="1.10.1130.10">
    <property type="entry name" value="Flavocytochrome C3, Chain A"/>
    <property type="match status" value="1"/>
</dbReference>
<feature type="non-terminal residue" evidence="3">
    <location>
        <position position="256"/>
    </location>
</feature>
<dbReference type="SUPFAM" id="SSF48695">
    <property type="entry name" value="Multiheme cytochromes"/>
    <property type="match status" value="1"/>
</dbReference>
<evidence type="ECO:0000313" key="4">
    <source>
        <dbReference type="Proteomes" id="UP000567293"/>
    </source>
</evidence>
<comment type="caution">
    <text evidence="3">The sequence shown here is derived from an EMBL/GenBank/DDBJ whole genome shotgun (WGS) entry which is preliminary data.</text>
</comment>
<accession>A0A7V8NQ84</accession>